<dbReference type="Proteomes" id="UP000614460">
    <property type="component" value="Unassembled WGS sequence"/>
</dbReference>
<evidence type="ECO:0000313" key="3">
    <source>
        <dbReference type="Proteomes" id="UP000614460"/>
    </source>
</evidence>
<comment type="caution">
    <text evidence="2">The sequence shown here is derived from an EMBL/GenBank/DDBJ whole genome shotgun (WGS) entry which is preliminary data.</text>
</comment>
<dbReference type="InterPro" id="IPR000782">
    <property type="entry name" value="FAS1_domain"/>
</dbReference>
<dbReference type="RefSeq" id="WP_182497822.1">
    <property type="nucleotide sequence ID" value="NZ_BMKM01000001.1"/>
</dbReference>
<dbReference type="AlphaFoldDB" id="A0A8H9KT73"/>
<reference evidence="2" key="1">
    <citation type="journal article" date="2014" name="Int. J. Syst. Evol. Microbiol.">
        <title>Complete genome sequence of Corynebacterium casei LMG S-19264T (=DSM 44701T), isolated from a smear-ripened cheese.</title>
        <authorList>
            <consortium name="US DOE Joint Genome Institute (JGI-PGF)"/>
            <person name="Walter F."/>
            <person name="Albersmeier A."/>
            <person name="Kalinowski J."/>
            <person name="Ruckert C."/>
        </authorList>
    </citation>
    <scope>NUCLEOTIDE SEQUENCE</scope>
    <source>
        <strain evidence="2">CGMCC 1.15966</strain>
    </source>
</reference>
<dbReference type="SUPFAM" id="SSF82153">
    <property type="entry name" value="FAS1 domain"/>
    <property type="match status" value="1"/>
</dbReference>
<keyword evidence="3" id="KW-1185">Reference proteome</keyword>
<dbReference type="EMBL" id="BMKM01000001">
    <property type="protein sequence ID" value="GGE10981.1"/>
    <property type="molecule type" value="Genomic_DNA"/>
</dbReference>
<dbReference type="Pfam" id="PF02469">
    <property type="entry name" value="Fasciclin"/>
    <property type="match status" value="1"/>
</dbReference>
<dbReference type="PROSITE" id="PS51257">
    <property type="entry name" value="PROKAR_LIPOPROTEIN"/>
    <property type="match status" value="1"/>
</dbReference>
<evidence type="ECO:0000313" key="2">
    <source>
        <dbReference type="EMBL" id="GGE10981.1"/>
    </source>
</evidence>
<feature type="domain" description="FAS1" evidence="1">
    <location>
        <begin position="53"/>
        <end position="159"/>
    </location>
</feature>
<reference evidence="2" key="2">
    <citation type="submission" date="2020-09" db="EMBL/GenBank/DDBJ databases">
        <authorList>
            <person name="Sun Q."/>
            <person name="Zhou Y."/>
        </authorList>
    </citation>
    <scope>NUCLEOTIDE SEQUENCE</scope>
    <source>
        <strain evidence="2">CGMCC 1.15966</strain>
    </source>
</reference>
<dbReference type="Gene3D" id="2.30.180.10">
    <property type="entry name" value="FAS1 domain"/>
    <property type="match status" value="1"/>
</dbReference>
<dbReference type="InterPro" id="IPR036378">
    <property type="entry name" value="FAS1_dom_sf"/>
</dbReference>
<gene>
    <name evidence="2" type="ORF">GCM10011516_05910</name>
</gene>
<accession>A0A8H9KT73</accession>
<proteinExistence type="predicted"/>
<sequence>MKIQNILIGILGLVLSLSIFSCKNDDYKIGGDLHDPNVNMSTYDFLKSNKYGMFDTLLLLVDKAGLKEKLNQSNKTFFVPSDYAINNYVLARTLEIQKIDPFKKWTVDSIMKYEMARFADSLNIYFVNQPIVNDDLNAQGKIYKNLKNNEVVVSYEETDDEALGYNSNSSTKPKLVYFTYLYQKLDPNFDVSKIEYPVGTRTLVQTSNVRTTTGTVHVLSNSHTLFYHR</sequence>
<evidence type="ECO:0000259" key="1">
    <source>
        <dbReference type="Pfam" id="PF02469"/>
    </source>
</evidence>
<protein>
    <recommendedName>
        <fullName evidence="1">FAS1 domain-containing protein</fullName>
    </recommendedName>
</protein>
<name>A0A8H9KT73_9SPHI</name>
<organism evidence="2 3">
    <name type="scientific">Sphingobacterium cellulitidis</name>
    <dbReference type="NCBI Taxonomy" id="1768011"/>
    <lineage>
        <taxon>Bacteria</taxon>
        <taxon>Pseudomonadati</taxon>
        <taxon>Bacteroidota</taxon>
        <taxon>Sphingobacteriia</taxon>
        <taxon>Sphingobacteriales</taxon>
        <taxon>Sphingobacteriaceae</taxon>
        <taxon>Sphingobacterium</taxon>
    </lineage>
</organism>